<accession>A0A8S3RES1</accession>
<dbReference type="OrthoDB" id="10067762at2759"/>
<dbReference type="Pfam" id="PF05380">
    <property type="entry name" value="Peptidase_A17"/>
    <property type="match status" value="1"/>
</dbReference>
<dbReference type="InterPro" id="IPR008042">
    <property type="entry name" value="Retrotrans_Pao"/>
</dbReference>
<gene>
    <name evidence="1" type="ORF">MEDL_20949</name>
</gene>
<dbReference type="InterPro" id="IPR012337">
    <property type="entry name" value="RNaseH-like_sf"/>
</dbReference>
<protein>
    <submittedName>
        <fullName evidence="1">Uncharacterized protein</fullName>
    </submittedName>
</protein>
<dbReference type="Proteomes" id="UP000683360">
    <property type="component" value="Unassembled WGS sequence"/>
</dbReference>
<dbReference type="EMBL" id="CAJPWZ010001056">
    <property type="protein sequence ID" value="CAG2206627.1"/>
    <property type="molecule type" value="Genomic_DNA"/>
</dbReference>
<reference evidence="1" key="1">
    <citation type="submission" date="2021-03" db="EMBL/GenBank/DDBJ databases">
        <authorList>
            <person name="Bekaert M."/>
        </authorList>
    </citation>
    <scope>NUCLEOTIDE SEQUENCE</scope>
</reference>
<evidence type="ECO:0000313" key="2">
    <source>
        <dbReference type="Proteomes" id="UP000683360"/>
    </source>
</evidence>
<dbReference type="SUPFAM" id="SSF53098">
    <property type="entry name" value="Ribonuclease H-like"/>
    <property type="match status" value="1"/>
</dbReference>
<keyword evidence="2" id="KW-1185">Reference proteome</keyword>
<comment type="caution">
    <text evidence="1">The sequence shown here is derived from an EMBL/GenBank/DDBJ whole genome shotgun (WGS) entry which is preliminary data.</text>
</comment>
<organism evidence="1 2">
    <name type="scientific">Mytilus edulis</name>
    <name type="common">Blue mussel</name>
    <dbReference type="NCBI Taxonomy" id="6550"/>
    <lineage>
        <taxon>Eukaryota</taxon>
        <taxon>Metazoa</taxon>
        <taxon>Spiralia</taxon>
        <taxon>Lophotrochozoa</taxon>
        <taxon>Mollusca</taxon>
        <taxon>Bivalvia</taxon>
        <taxon>Autobranchia</taxon>
        <taxon>Pteriomorphia</taxon>
        <taxon>Mytilida</taxon>
        <taxon>Mytiloidea</taxon>
        <taxon>Mytilidae</taxon>
        <taxon>Mytilinae</taxon>
        <taxon>Mytilus</taxon>
    </lineage>
</organism>
<dbReference type="PANTHER" id="PTHR47331">
    <property type="entry name" value="PHD-TYPE DOMAIN-CONTAINING PROTEIN"/>
    <property type="match status" value="1"/>
</dbReference>
<evidence type="ECO:0000313" key="1">
    <source>
        <dbReference type="EMBL" id="CAG2206627.1"/>
    </source>
</evidence>
<sequence>MFLKGLLASNTDLKDTKSVEFTRLLNNDGLSPQTARLHIFTDASKQAYGACAYIVQGKHSQLVMAKNRVAPLKVITLPRLELMGAVVGAKLAKHVSNILGITEITFWCDSQIVLSWLYSSKIQKPFIANRITPPLDRGSIHHFPSFVRGPPGNLFYDLFIYLLKGFNQVLGRGENLVSRVKVSCSHHPTC</sequence>
<name>A0A8S3RES1_MYTED</name>
<dbReference type="AlphaFoldDB" id="A0A8S3RES1"/>
<proteinExistence type="predicted"/>
<dbReference type="PANTHER" id="PTHR47331:SF5">
    <property type="entry name" value="RIBONUCLEASE H"/>
    <property type="match status" value="1"/>
</dbReference>